<keyword evidence="1" id="KW-0472">Membrane</keyword>
<evidence type="ECO:0000256" key="1">
    <source>
        <dbReference type="SAM" id="Phobius"/>
    </source>
</evidence>
<dbReference type="Proteomes" id="UP000265882">
    <property type="component" value="Unassembled WGS sequence"/>
</dbReference>
<accession>A0A3A4NCJ6</accession>
<proteinExistence type="predicted"/>
<comment type="caution">
    <text evidence="2">The sequence shown here is derived from an EMBL/GenBank/DDBJ whole genome shotgun (WGS) entry which is preliminary data.</text>
</comment>
<reference evidence="2 3" key="1">
    <citation type="journal article" date="2017" name="ISME J.">
        <title>Energy and carbon metabolisms in a deep terrestrial subsurface fluid microbial community.</title>
        <authorList>
            <person name="Momper L."/>
            <person name="Jungbluth S.P."/>
            <person name="Lee M.D."/>
            <person name="Amend J.P."/>
        </authorList>
    </citation>
    <scope>NUCLEOTIDE SEQUENCE [LARGE SCALE GENOMIC DNA]</scope>
    <source>
        <strain evidence="2">SURF_5</strain>
    </source>
</reference>
<name>A0A3A4NCJ6_ABYX5</name>
<keyword evidence="1" id="KW-0812">Transmembrane</keyword>
<gene>
    <name evidence="2" type="ORF">C4520_13560</name>
</gene>
<dbReference type="Pfam" id="PF07963">
    <property type="entry name" value="N_methyl"/>
    <property type="match status" value="1"/>
</dbReference>
<evidence type="ECO:0000313" key="2">
    <source>
        <dbReference type="EMBL" id="RJP18973.1"/>
    </source>
</evidence>
<evidence type="ECO:0008006" key="4">
    <source>
        <dbReference type="Google" id="ProtNLM"/>
    </source>
</evidence>
<keyword evidence="1" id="KW-1133">Transmembrane helix</keyword>
<dbReference type="AlphaFoldDB" id="A0A3A4NCJ6"/>
<dbReference type="EMBL" id="QZKU01000094">
    <property type="protein sequence ID" value="RJP18973.1"/>
    <property type="molecule type" value="Genomic_DNA"/>
</dbReference>
<organism evidence="2 3">
    <name type="scientific">Abyssobacteria bacterium (strain SURF_5)</name>
    <dbReference type="NCBI Taxonomy" id="2093360"/>
    <lineage>
        <taxon>Bacteria</taxon>
        <taxon>Pseudomonadati</taxon>
        <taxon>Candidatus Hydrogenedentota</taxon>
        <taxon>Candidatus Abyssobacteria</taxon>
    </lineage>
</organism>
<dbReference type="InterPro" id="IPR012902">
    <property type="entry name" value="N_methyl_site"/>
</dbReference>
<feature type="transmembrane region" description="Helical" evidence="1">
    <location>
        <begin position="12"/>
        <end position="33"/>
    </location>
</feature>
<sequence length="192" mass="20945">MRVVRDERGLTLVEVAVSIVILTLLLLGIGAMLTVSMRSAITNQERHLADSQARMVTERILNFAAMGSANFDALIANNHNGAQPAQPAIPGVRPAIPAEPPNDRLYADFDGDGVADYGIGSKRIFVYQLLIDDIPVGGQTGLLKQITIRIYYADQNPAQARVDTRKHRNPGGPMPRHYTPSLAEVCTYISRP</sequence>
<dbReference type="PROSITE" id="PS00409">
    <property type="entry name" value="PROKAR_NTER_METHYL"/>
    <property type="match status" value="1"/>
</dbReference>
<protein>
    <recommendedName>
        <fullName evidence="4">Prepilin-type N-terminal cleavage/methylation domain-containing protein</fullName>
    </recommendedName>
</protein>
<evidence type="ECO:0000313" key="3">
    <source>
        <dbReference type="Proteomes" id="UP000265882"/>
    </source>
</evidence>